<feature type="transmembrane region" description="Helical" evidence="1">
    <location>
        <begin position="201"/>
        <end position="231"/>
    </location>
</feature>
<feature type="transmembrane region" description="Helical" evidence="1">
    <location>
        <begin position="92"/>
        <end position="110"/>
    </location>
</feature>
<feature type="transmembrane region" description="Helical" evidence="1">
    <location>
        <begin position="325"/>
        <end position="342"/>
    </location>
</feature>
<keyword evidence="1" id="KW-0472">Membrane</keyword>
<feature type="transmembrane region" description="Helical" evidence="1">
    <location>
        <begin position="354"/>
        <end position="375"/>
    </location>
</feature>
<name>A0ABU1B568_9STRE</name>
<dbReference type="Pfam" id="PF09586">
    <property type="entry name" value="YfhO"/>
    <property type="match status" value="1"/>
</dbReference>
<reference evidence="2 3" key="1">
    <citation type="submission" date="2023-08" db="EMBL/GenBank/DDBJ databases">
        <title>Streptococcus ruminantium-associated sheep mastitis outbreak detected in Italy is distinct from bovine isolates.</title>
        <authorList>
            <person name="Rosa M.N."/>
            <person name="Vezina B."/>
            <person name="Tola S."/>
        </authorList>
    </citation>
    <scope>NUCLEOTIDE SEQUENCE [LARGE SCALE GENOMIC DNA]</scope>
    <source>
        <strain evidence="2 3">OM6730</strain>
    </source>
</reference>
<feature type="transmembrane region" description="Helical" evidence="1">
    <location>
        <begin position="381"/>
        <end position="399"/>
    </location>
</feature>
<feature type="transmembrane region" description="Helical" evidence="1">
    <location>
        <begin position="480"/>
        <end position="497"/>
    </location>
</feature>
<dbReference type="EMBL" id="JAVIBX010000032">
    <property type="protein sequence ID" value="MDQ8833675.1"/>
    <property type="molecule type" value="Genomic_DNA"/>
</dbReference>
<dbReference type="RefSeq" id="WP_308938260.1">
    <property type="nucleotide sequence ID" value="NZ_JAVIBP010000007.1"/>
</dbReference>
<dbReference type="PANTHER" id="PTHR38454:SF1">
    <property type="entry name" value="INTEGRAL MEMBRANE PROTEIN"/>
    <property type="match status" value="1"/>
</dbReference>
<feature type="transmembrane region" description="Helical" evidence="1">
    <location>
        <begin position="62"/>
        <end position="85"/>
    </location>
</feature>
<feature type="transmembrane region" description="Helical" evidence="1">
    <location>
        <begin position="116"/>
        <end position="139"/>
    </location>
</feature>
<dbReference type="PANTHER" id="PTHR38454">
    <property type="entry name" value="INTEGRAL MEMBRANE PROTEIN-RELATED"/>
    <property type="match status" value="1"/>
</dbReference>
<feature type="transmembrane region" description="Helical" evidence="1">
    <location>
        <begin position="411"/>
        <end position="428"/>
    </location>
</feature>
<keyword evidence="3" id="KW-1185">Reference proteome</keyword>
<feature type="transmembrane region" description="Helical" evidence="1">
    <location>
        <begin position="21"/>
        <end position="42"/>
    </location>
</feature>
<sequence length="995" mass="113279">MKLFTRLYQRLLNSLKAHRKLSTYIISALLPMVIILVVWSFIGMYPFGTKSLMAVDFGQQYISFYGFLKSAILSGDWSSFFYSFTKSLGGDMLGVLAYYLLSPFNLIYIITPFSHFSLAVFLTIWLRYGAIGLSFAYLLVRRYKALEGNAWLVPFASTAYALSGMLVSYQMNPIFYDAMILLPLVIAVLEELLDGGKPFCYIWTIALTFFLQFYMGYMIGIFVALYACFYVSPRLAVEGDWKKKLGSFFFPLLRTFSYSVMAIGLVSVLIYPVALNLMQSKGQVGTGLTFRLALQINPLDILSKLTIGGFDTTSGWSAGPNLPNIYVGALALFGFILYFKFAKVHRNQKISASIISVIFFISFVNEFASKIWHMGQNPAGFFFRFSWILSFYMVLLAFQAFKESPKISNKGFGIGCVILIASATYVLSQKYSYISKEQPQMVTDFVKQNYLLIFLFTGLFVMGIFYCYWKKWQYSKKNRLIFSVVLVSAMVLGIFLLPQGYLLSQVALTIMVWLSVLLVFYLGPGRLGWVMLAFITILELGYNAYLSQVTLHYANAYKFSDATISVKHVTDSLQDSAKTKFYRIGSSFSYSKTAPTLLSYPGLSSFSSSLERSTMNLFAYLGDVGVNAATQYANGTALTDALYGVRYYMDVKDFTQKEVEMNPKKMYFTRYSKRFDLPEYYINKVYDDDRYVVYENPNVLSIAFGTNTLVQNIQFGFNNPVSNQNIILNSMVGNSKNDIHYFQTFGFSRVETENMKESTNDKGEKVYDRIDSNRPGIVRYKIIPKSSYTYYFLTPYFLNKAEGRLSILLNNKWLTNQKSFSQRQLWQLTSNTEGEETVLELRYSMDGVNLEGAGLVRADNDAIRRVLRERLKQNMVVTEWTNTTVKGTVDITDDSNIMMTTIPYSEGWTVKVDGRMVVAKKAWNSLLSFPITAGRHTIEMYFFPQGLIVGAVFSLVSLMIVVSLYYADKNCSNNENSQRDERKIIGKDSLDQIVC</sequence>
<feature type="transmembrane region" description="Helical" evidence="1">
    <location>
        <begin position="151"/>
        <end position="171"/>
    </location>
</feature>
<comment type="caution">
    <text evidence="2">The sequence shown here is derived from an EMBL/GenBank/DDBJ whole genome shotgun (WGS) entry which is preliminary data.</text>
</comment>
<evidence type="ECO:0000313" key="3">
    <source>
        <dbReference type="Proteomes" id="UP001228446"/>
    </source>
</evidence>
<dbReference type="NCBIfam" id="NF047589">
    <property type="entry name" value="GlcsyltransPgfM1Strep"/>
    <property type="match status" value="1"/>
</dbReference>
<feature type="transmembrane region" description="Helical" evidence="1">
    <location>
        <begin position="503"/>
        <end position="522"/>
    </location>
</feature>
<feature type="transmembrane region" description="Helical" evidence="1">
    <location>
        <begin position="947"/>
        <end position="967"/>
    </location>
</feature>
<keyword evidence="1" id="KW-1133">Transmembrane helix</keyword>
<organism evidence="2 3">
    <name type="scientific">Streptococcus ruminantium</name>
    <dbReference type="NCBI Taxonomy" id="1917441"/>
    <lineage>
        <taxon>Bacteria</taxon>
        <taxon>Bacillati</taxon>
        <taxon>Bacillota</taxon>
        <taxon>Bacilli</taxon>
        <taxon>Lactobacillales</taxon>
        <taxon>Streptococcaceae</taxon>
        <taxon>Streptococcus</taxon>
    </lineage>
</organism>
<gene>
    <name evidence="2" type="ORF">RFF62_07810</name>
</gene>
<keyword evidence="1" id="KW-0812">Transmembrane</keyword>
<evidence type="ECO:0000256" key="1">
    <source>
        <dbReference type="SAM" id="Phobius"/>
    </source>
</evidence>
<feature type="transmembrane region" description="Helical" evidence="1">
    <location>
        <begin position="252"/>
        <end position="274"/>
    </location>
</feature>
<dbReference type="InterPro" id="IPR018580">
    <property type="entry name" value="Uncharacterised_YfhO"/>
</dbReference>
<evidence type="ECO:0000313" key="2">
    <source>
        <dbReference type="EMBL" id="MDQ8833675.1"/>
    </source>
</evidence>
<feature type="transmembrane region" description="Helical" evidence="1">
    <location>
        <begin position="529"/>
        <end position="546"/>
    </location>
</feature>
<proteinExistence type="predicted"/>
<dbReference type="Proteomes" id="UP001228446">
    <property type="component" value="Unassembled WGS sequence"/>
</dbReference>
<feature type="transmembrane region" description="Helical" evidence="1">
    <location>
        <begin position="448"/>
        <end position="468"/>
    </location>
</feature>
<accession>A0ABU1B568</accession>
<protein>
    <submittedName>
        <fullName evidence="2">YfhO family protein</fullName>
    </submittedName>
</protein>